<keyword evidence="3" id="KW-1185">Reference proteome</keyword>
<evidence type="ECO:0000313" key="3">
    <source>
        <dbReference type="Proteomes" id="UP000751190"/>
    </source>
</evidence>
<dbReference type="Proteomes" id="UP000751190">
    <property type="component" value="Unassembled WGS sequence"/>
</dbReference>
<sequence>MLDRLATIRAAKACVSPVGASALPCDASRMRATDRAGAGAVYCGFTSSAAREWLARLRLATAHCALVAYTIVVGGYDGGLGPVPRCLQRSTCHIAFVDAPSRAAMAAGGTRTGGWALYDLPTPLPFPDSPQRLAHTFKIAASWLFPAAKFVIYLDGKIQLRKASELIARDVRNRTHLPYVVMEHPSQPNGPLAVEDEFEASQKRVNQTEVGAMHARDTADIAAQRALYASEGAFNRMFGMLDAQMLLQNRVGEVGSTDAAVVRRLHAPDVIRWLECVWFNEVVLFSHREQNSFWYAVDELGLRRQVYVVPTKSNRAMDRWTRRNIKQTSDFYVPSRWRHMNAGP</sequence>
<protein>
    <recommendedName>
        <fullName evidence="1">TOD1/MUCI70 glycosyltransferase-like domain-containing protein</fullName>
    </recommendedName>
</protein>
<comment type="caution">
    <text evidence="2">The sequence shown here is derived from an EMBL/GenBank/DDBJ whole genome shotgun (WGS) entry which is preliminary data.</text>
</comment>
<dbReference type="OrthoDB" id="1905162at2759"/>
<dbReference type="AlphaFoldDB" id="A0A8J5XV48"/>
<dbReference type="InterPro" id="IPR006852">
    <property type="entry name" value="TOD1_MUCI70"/>
</dbReference>
<organism evidence="2 3">
    <name type="scientific">Diacronema lutheri</name>
    <name type="common">Unicellular marine alga</name>
    <name type="synonym">Monochrysis lutheri</name>
    <dbReference type="NCBI Taxonomy" id="2081491"/>
    <lineage>
        <taxon>Eukaryota</taxon>
        <taxon>Haptista</taxon>
        <taxon>Haptophyta</taxon>
        <taxon>Pavlovophyceae</taxon>
        <taxon>Pavlovales</taxon>
        <taxon>Pavlovaceae</taxon>
        <taxon>Diacronema</taxon>
    </lineage>
</organism>
<feature type="domain" description="TOD1/MUCI70 glycosyltransferase-like" evidence="1">
    <location>
        <begin position="40"/>
        <end position="306"/>
    </location>
</feature>
<dbReference type="EMBL" id="JAGTXO010000003">
    <property type="protein sequence ID" value="KAG8468962.1"/>
    <property type="molecule type" value="Genomic_DNA"/>
</dbReference>
<evidence type="ECO:0000259" key="1">
    <source>
        <dbReference type="Pfam" id="PF04765"/>
    </source>
</evidence>
<dbReference type="PANTHER" id="PTHR12956">
    <property type="entry name" value="ALKALINE CERAMIDASE-RELATED"/>
    <property type="match status" value="1"/>
</dbReference>
<evidence type="ECO:0000313" key="2">
    <source>
        <dbReference type="EMBL" id="KAG8468962.1"/>
    </source>
</evidence>
<dbReference type="Pfam" id="PF04765">
    <property type="entry name" value="TOD1_MUCI70"/>
    <property type="match status" value="1"/>
</dbReference>
<accession>A0A8J5XV48</accession>
<reference evidence="2" key="1">
    <citation type="submission" date="2021-05" db="EMBL/GenBank/DDBJ databases">
        <title>The genome of the haptophyte Pavlova lutheri (Diacronema luteri, Pavlovales) - a model for lipid biosynthesis in eukaryotic algae.</title>
        <authorList>
            <person name="Hulatt C.J."/>
            <person name="Posewitz M.C."/>
        </authorList>
    </citation>
    <scope>NUCLEOTIDE SEQUENCE</scope>
    <source>
        <strain evidence="2">NIVA-4/92</strain>
    </source>
</reference>
<dbReference type="InterPro" id="IPR048354">
    <property type="entry name" value="TOD1_MUCI70_glycTrfase_dom"/>
</dbReference>
<dbReference type="OMA" id="CHIAFVD"/>
<gene>
    <name evidence="2" type="ORF">KFE25_007480</name>
</gene>
<name>A0A8J5XV48_DIALT</name>
<proteinExistence type="predicted"/>